<dbReference type="Pfam" id="PF00563">
    <property type="entry name" value="EAL"/>
    <property type="match status" value="1"/>
</dbReference>
<evidence type="ECO:0000259" key="8">
    <source>
        <dbReference type="PROSITE" id="PS50839"/>
    </source>
</evidence>
<evidence type="ECO:0000259" key="7">
    <source>
        <dbReference type="PROSITE" id="PS50113"/>
    </source>
</evidence>
<dbReference type="PROSITE" id="PS50883">
    <property type="entry name" value="EAL"/>
    <property type="match status" value="1"/>
</dbReference>
<dbReference type="SUPFAM" id="SSF141868">
    <property type="entry name" value="EAL domain-like"/>
    <property type="match status" value="1"/>
</dbReference>
<dbReference type="PROSITE" id="PS50887">
    <property type="entry name" value="GGDEF"/>
    <property type="match status" value="1"/>
</dbReference>
<protein>
    <submittedName>
        <fullName evidence="11">PAS domain S-box-containing protein/diguanylate cyclase (GGDEF) domain-containing protein</fullName>
    </submittedName>
</protein>
<dbReference type="Gene3D" id="3.30.450.20">
    <property type="entry name" value="PAS domain"/>
    <property type="match status" value="2"/>
</dbReference>
<dbReference type="STRING" id="343013.SAMN04489707_100876"/>
<feature type="domain" description="GGDEF" evidence="10">
    <location>
        <begin position="644"/>
        <end position="782"/>
    </location>
</feature>
<evidence type="ECO:0000256" key="3">
    <source>
        <dbReference type="ARBA" id="ARBA00022989"/>
    </source>
</evidence>
<feature type="domain" description="PAC" evidence="7">
    <location>
        <begin position="432"/>
        <end position="484"/>
    </location>
</feature>
<dbReference type="PROSITE" id="PS50113">
    <property type="entry name" value="PAC"/>
    <property type="match status" value="1"/>
</dbReference>
<dbReference type="SMART" id="SM00091">
    <property type="entry name" value="PAS"/>
    <property type="match status" value="2"/>
</dbReference>
<evidence type="ECO:0000256" key="1">
    <source>
        <dbReference type="ARBA" id="ARBA00004370"/>
    </source>
</evidence>
<dbReference type="InterPro" id="IPR000700">
    <property type="entry name" value="PAS-assoc_C"/>
</dbReference>
<dbReference type="InterPro" id="IPR043128">
    <property type="entry name" value="Rev_trsase/Diguanyl_cyclase"/>
</dbReference>
<dbReference type="InterPro" id="IPR042240">
    <property type="entry name" value="CHASE_sf"/>
</dbReference>
<evidence type="ECO:0000259" key="6">
    <source>
        <dbReference type="PROSITE" id="PS50112"/>
    </source>
</evidence>
<dbReference type="PANTHER" id="PTHR44757:SF2">
    <property type="entry name" value="BIOFILM ARCHITECTURE MAINTENANCE PROTEIN MBAA"/>
    <property type="match status" value="1"/>
</dbReference>
<evidence type="ECO:0000259" key="10">
    <source>
        <dbReference type="PROSITE" id="PS50887"/>
    </source>
</evidence>
<dbReference type="InterPro" id="IPR000014">
    <property type="entry name" value="PAS"/>
</dbReference>
<dbReference type="InterPro" id="IPR035965">
    <property type="entry name" value="PAS-like_dom_sf"/>
</dbReference>
<keyword evidence="3 5" id="KW-1133">Transmembrane helix</keyword>
<feature type="domain" description="PAS" evidence="6">
    <location>
        <begin position="357"/>
        <end position="428"/>
    </location>
</feature>
<dbReference type="InterPro" id="IPR006189">
    <property type="entry name" value="CHASE_dom"/>
</dbReference>
<dbReference type="Pfam" id="PF00990">
    <property type="entry name" value="GGDEF"/>
    <property type="match status" value="1"/>
</dbReference>
<dbReference type="PROSITE" id="PS50112">
    <property type="entry name" value="PAS"/>
    <property type="match status" value="2"/>
</dbReference>
<evidence type="ECO:0000259" key="9">
    <source>
        <dbReference type="PROSITE" id="PS50883"/>
    </source>
</evidence>
<dbReference type="Pfam" id="PF08447">
    <property type="entry name" value="PAS_3"/>
    <property type="match status" value="2"/>
</dbReference>
<dbReference type="SUPFAM" id="SSF55785">
    <property type="entry name" value="PYP-like sensor domain (PAS domain)"/>
    <property type="match status" value="2"/>
</dbReference>
<dbReference type="SMART" id="SM01079">
    <property type="entry name" value="CHASE"/>
    <property type="match status" value="1"/>
</dbReference>
<evidence type="ECO:0000256" key="5">
    <source>
        <dbReference type="SAM" id="Phobius"/>
    </source>
</evidence>
<dbReference type="CDD" id="cd00130">
    <property type="entry name" value="PAS"/>
    <property type="match status" value="2"/>
</dbReference>
<dbReference type="GO" id="GO:0003824">
    <property type="term" value="F:catalytic activity"/>
    <property type="evidence" value="ECO:0007669"/>
    <property type="project" value="UniProtKB-ARBA"/>
</dbReference>
<keyword evidence="4 5" id="KW-0472">Membrane</keyword>
<dbReference type="CDD" id="cd01948">
    <property type="entry name" value="EAL"/>
    <property type="match status" value="1"/>
</dbReference>
<evidence type="ECO:0000256" key="2">
    <source>
        <dbReference type="ARBA" id="ARBA00022692"/>
    </source>
</evidence>
<dbReference type="Proteomes" id="UP000183656">
    <property type="component" value="Unassembled WGS sequence"/>
</dbReference>
<dbReference type="PROSITE" id="PS50839">
    <property type="entry name" value="CHASE"/>
    <property type="match status" value="1"/>
</dbReference>
<dbReference type="EMBL" id="FPBX01000008">
    <property type="protein sequence ID" value="SFU55464.1"/>
    <property type="molecule type" value="Genomic_DNA"/>
</dbReference>
<dbReference type="Pfam" id="PF03924">
    <property type="entry name" value="CHASE"/>
    <property type="match status" value="1"/>
</dbReference>
<dbReference type="Gene3D" id="3.20.20.450">
    <property type="entry name" value="EAL domain"/>
    <property type="match status" value="1"/>
</dbReference>
<dbReference type="Gene3D" id="3.30.450.350">
    <property type="entry name" value="CHASE domain"/>
    <property type="match status" value="1"/>
</dbReference>
<dbReference type="Gene3D" id="3.30.70.270">
    <property type="match status" value="1"/>
</dbReference>
<dbReference type="InterPro" id="IPR001610">
    <property type="entry name" value="PAC"/>
</dbReference>
<feature type="domain" description="PAS" evidence="6">
    <location>
        <begin position="485"/>
        <end position="540"/>
    </location>
</feature>
<sequence>MGAKASSLIRSWIPGLAVALVGLALTYALVQQQRSASETIANVRFTEEVRSSANAIEQRIVAYTEIVSGMRDLFLVNPDLGYRDFERVAAERSIRQRYPEIRNLHFSRWVPTQGLPAFTQRLRAQGRTGERAQQEILSQLTDGPDHYVIEYLWPWEGNERIWGLDISSQPTNLAAVLAARATGQPVVSAPFELLQEKEQRQGFILREPIFAEGTGAGFVGSVGVSVRVSAMLDAIASAGFFNGVALRLEDVGSVADNAAPTTAPALAPALLGQFGVWPDTSAARELRVLQVHDRRWRLTFVPTRSMLSDVERQLPWWMGSAGVALTLLLAVLASLLVRERALALGEAQSSNEALEQSEQRFRAVFNQAAVGVSLTRVDTGQILRVNQRYCDIVGYSAEELLQRDVQSLCHPDDYAANEAQLKRLAAGDITAFHMEKRLLRKGGDEVWVDLTVSPIWQPGEAPVYNVSVIQDITGRRRMQEQLRESERNLRDILDHLPVGVLLVQGGERIVFRNRSFVQITGYTEQDVDGTQHWWERAYPDAQLRERTRRHWDALCDAARQGDGSIRAGEYDITCRDGQHRIVDISGVLLGADHLVIFEDLSERKAAEEEATYLAYYDPLTGLPNRRMLLDQVRQAMATSAQTGRCGALLMLDLDHFKTINETRGHDWGDMLLRQVAERLRACTHEEHTVARHGDDEFMVVLESLADNAADAAVQAQEVAQRIQAALRAPYMLGGEPWHATVSMGAAIFQGLGESVDDLLKRADLAMYQAKAAGRDTLQFYDPRIQAVVHARAALELDMRAGLEQGQFELFYQAQMDHGRITGCECLLRWRHPRDGFVSPAAFVPLAEETGLILPLGEWVLQAACRQLAAWARQPALAHLTLAVNVSPRQFHQAAFVSQVLAALAGSGADARHLKLELTEGLLLQDVEDTIAKMVQLKGYGVGFSLDDFGTGYSSLSYLKRLPLDQLKIDQGFVRDVLTDPNDATIARTIVALGTSLGLHVIAEGVETEAQREFLARSDCHAWQGYLLSRPLPVAEFEALVLRQEADGQSS</sequence>
<dbReference type="SMART" id="SM00052">
    <property type="entry name" value="EAL"/>
    <property type="match status" value="1"/>
</dbReference>
<dbReference type="InterPro" id="IPR029787">
    <property type="entry name" value="Nucleotide_cyclase"/>
</dbReference>
<reference evidence="11 12" key="1">
    <citation type="submission" date="2016-10" db="EMBL/GenBank/DDBJ databases">
        <authorList>
            <person name="de Groot N.N."/>
        </authorList>
    </citation>
    <scope>NUCLEOTIDE SEQUENCE [LARGE SCALE GENOMIC DNA]</scope>
    <source>
        <strain evidence="11 12">R-24608</strain>
    </source>
</reference>
<dbReference type="SMART" id="SM00086">
    <property type="entry name" value="PAC"/>
    <property type="match status" value="2"/>
</dbReference>
<dbReference type="NCBIfam" id="TIGR00254">
    <property type="entry name" value="GGDEF"/>
    <property type="match status" value="1"/>
</dbReference>
<dbReference type="OrthoDB" id="9813903at2"/>
<gene>
    <name evidence="11" type="ORF">SAMN04489707_100876</name>
</gene>
<feature type="transmembrane region" description="Helical" evidence="5">
    <location>
        <begin position="12"/>
        <end position="30"/>
    </location>
</feature>
<dbReference type="AlphaFoldDB" id="A0A1I7H434"/>
<name>A0A1I7H434_9BURK</name>
<evidence type="ECO:0000313" key="12">
    <source>
        <dbReference type="Proteomes" id="UP000183656"/>
    </source>
</evidence>
<dbReference type="RefSeq" id="WP_054255984.1">
    <property type="nucleotide sequence ID" value="NZ_CYIG01000012.1"/>
</dbReference>
<evidence type="ECO:0000313" key="11">
    <source>
        <dbReference type="EMBL" id="SFU55464.1"/>
    </source>
</evidence>
<dbReference type="InterPro" id="IPR000160">
    <property type="entry name" value="GGDEF_dom"/>
</dbReference>
<dbReference type="InterPro" id="IPR001633">
    <property type="entry name" value="EAL_dom"/>
</dbReference>
<dbReference type="PANTHER" id="PTHR44757">
    <property type="entry name" value="DIGUANYLATE CYCLASE DGCP"/>
    <property type="match status" value="1"/>
</dbReference>
<dbReference type="InterPro" id="IPR052155">
    <property type="entry name" value="Biofilm_reg_signaling"/>
</dbReference>
<feature type="domain" description="EAL" evidence="9">
    <location>
        <begin position="791"/>
        <end position="1044"/>
    </location>
</feature>
<dbReference type="GO" id="GO:0007165">
    <property type="term" value="P:signal transduction"/>
    <property type="evidence" value="ECO:0007669"/>
    <property type="project" value="UniProtKB-ARBA"/>
</dbReference>
<dbReference type="GO" id="GO:0016020">
    <property type="term" value="C:membrane"/>
    <property type="evidence" value="ECO:0007669"/>
    <property type="project" value="UniProtKB-SubCell"/>
</dbReference>
<dbReference type="SUPFAM" id="SSF55073">
    <property type="entry name" value="Nucleotide cyclase"/>
    <property type="match status" value="1"/>
</dbReference>
<keyword evidence="2 5" id="KW-0812">Transmembrane</keyword>
<dbReference type="SMART" id="SM00267">
    <property type="entry name" value="GGDEF"/>
    <property type="match status" value="1"/>
</dbReference>
<evidence type="ECO:0000256" key="4">
    <source>
        <dbReference type="ARBA" id="ARBA00023136"/>
    </source>
</evidence>
<dbReference type="CDD" id="cd01949">
    <property type="entry name" value="GGDEF"/>
    <property type="match status" value="1"/>
</dbReference>
<keyword evidence="12" id="KW-1185">Reference proteome</keyword>
<accession>A0A1I7H434</accession>
<proteinExistence type="predicted"/>
<feature type="domain" description="CHASE" evidence="8">
    <location>
        <begin position="76"/>
        <end position="237"/>
    </location>
</feature>
<dbReference type="InterPro" id="IPR013655">
    <property type="entry name" value="PAS_fold_3"/>
</dbReference>
<dbReference type="FunFam" id="3.20.20.450:FF:000001">
    <property type="entry name" value="Cyclic di-GMP phosphodiesterase yahA"/>
    <property type="match status" value="1"/>
</dbReference>
<dbReference type="NCBIfam" id="TIGR00229">
    <property type="entry name" value="sensory_box"/>
    <property type="match status" value="2"/>
</dbReference>
<comment type="subcellular location">
    <subcellularLocation>
        <location evidence="1">Membrane</location>
    </subcellularLocation>
</comment>
<dbReference type="InterPro" id="IPR035919">
    <property type="entry name" value="EAL_sf"/>
</dbReference>
<organism evidence="11 12">
    <name type="scientific">Paenacidovorax caeni</name>
    <dbReference type="NCBI Taxonomy" id="343013"/>
    <lineage>
        <taxon>Bacteria</taxon>
        <taxon>Pseudomonadati</taxon>
        <taxon>Pseudomonadota</taxon>
        <taxon>Betaproteobacteria</taxon>
        <taxon>Burkholderiales</taxon>
        <taxon>Comamonadaceae</taxon>
        <taxon>Paenacidovorax</taxon>
    </lineage>
</organism>